<evidence type="ECO:0000256" key="1">
    <source>
        <dbReference type="ARBA" id="ARBA00000085"/>
    </source>
</evidence>
<evidence type="ECO:0000256" key="3">
    <source>
        <dbReference type="ARBA" id="ARBA00022679"/>
    </source>
</evidence>
<accession>A0A7Y4NRR4</accession>
<dbReference type="Proteomes" id="UP000563426">
    <property type="component" value="Unassembled WGS sequence"/>
</dbReference>
<dbReference type="EMBL" id="JABFJV010000037">
    <property type="protein sequence ID" value="NOK33413.1"/>
    <property type="molecule type" value="Genomic_DNA"/>
</dbReference>
<dbReference type="GO" id="GO:0000155">
    <property type="term" value="F:phosphorelay sensor kinase activity"/>
    <property type="evidence" value="ECO:0007669"/>
    <property type="project" value="TreeGrafter"/>
</dbReference>
<gene>
    <name evidence="8" type="ORF">HMI49_09410</name>
</gene>
<dbReference type="InterPro" id="IPR004358">
    <property type="entry name" value="Sig_transdc_His_kin-like_C"/>
</dbReference>
<evidence type="ECO:0000256" key="6">
    <source>
        <dbReference type="ARBA" id="ARBA00022840"/>
    </source>
</evidence>
<keyword evidence="5 8" id="KW-0418">Kinase</keyword>
<dbReference type="GO" id="GO:0005886">
    <property type="term" value="C:plasma membrane"/>
    <property type="evidence" value="ECO:0007669"/>
    <property type="project" value="TreeGrafter"/>
</dbReference>
<dbReference type="Gene3D" id="3.30.565.10">
    <property type="entry name" value="Histidine kinase-like ATPase, C-terminal domain"/>
    <property type="match status" value="1"/>
</dbReference>
<dbReference type="Pfam" id="PF02518">
    <property type="entry name" value="HATPase_c"/>
    <property type="match status" value="1"/>
</dbReference>
<dbReference type="InterPro" id="IPR036890">
    <property type="entry name" value="HATPase_C_sf"/>
</dbReference>
<dbReference type="PANTHER" id="PTHR44936">
    <property type="entry name" value="SENSOR PROTEIN CREC"/>
    <property type="match status" value="1"/>
</dbReference>
<sequence length="531" mass="58763">MSFIEELKEHLQNARRSQESSPTAEPFRPDASWVQTEFIKLAERLERTLQNSDSDRLKVLHREWSLDERVTGFATNLAILLQEGFLHGEPRSTIEEHVRLGMARYMGLDVPAGSLTRQLEIDRLAIKAWHLSPPLSAGDANNIEKYSLEIRAVRRRANRLEVAPIGDVLLALSGRDAIQWLLQVEVAQSMGPMDAWRLSRESAEYILEHPNNVRPEFLWGRTELTCSWQTIRRLDFLGVLEVTEAMSDSGSNVLSGYNLSNEGKRILETLLAPTETPFSVLAATLSQDESLTALEKEGGVKTGIDTVFNSSAIATARQARLVVHEIRNALIPAQIALGSLYSSMVGSQVEAEIARFRPRIDPGIDRALKFVTDLLKTSELAARAPEGFDLLRVLADAVASLATSLRIKLDVAPDLPSLSGYRERFVLAIVNLLRNAEQAGAKQVLIASELEANNRNILLTVDDDGPGVLPENRERIFQRGISLRSGGAGEGLALVKEVVEIELHGKVACVDKPDGGARFRMRLPVAERTPR</sequence>
<name>A0A7Y4NRR4_9BACT</name>
<evidence type="ECO:0000256" key="4">
    <source>
        <dbReference type="ARBA" id="ARBA00022741"/>
    </source>
</evidence>
<dbReference type="SMART" id="SM00387">
    <property type="entry name" value="HATPase_c"/>
    <property type="match status" value="1"/>
</dbReference>
<dbReference type="PANTHER" id="PTHR44936:SF10">
    <property type="entry name" value="SENSOR PROTEIN RSTB"/>
    <property type="match status" value="1"/>
</dbReference>
<evidence type="ECO:0000313" key="8">
    <source>
        <dbReference type="EMBL" id="NOK33413.1"/>
    </source>
</evidence>
<dbReference type="PRINTS" id="PR00344">
    <property type="entry name" value="BCTRLSENSOR"/>
</dbReference>
<evidence type="ECO:0000256" key="2">
    <source>
        <dbReference type="ARBA" id="ARBA00012438"/>
    </source>
</evidence>
<dbReference type="SUPFAM" id="SSF55874">
    <property type="entry name" value="ATPase domain of HSP90 chaperone/DNA topoisomerase II/histidine kinase"/>
    <property type="match status" value="1"/>
</dbReference>
<dbReference type="GO" id="GO:0005524">
    <property type="term" value="F:ATP binding"/>
    <property type="evidence" value="ECO:0007669"/>
    <property type="project" value="UniProtKB-KW"/>
</dbReference>
<comment type="catalytic activity">
    <reaction evidence="1">
        <text>ATP + protein L-histidine = ADP + protein N-phospho-L-histidine.</text>
        <dbReference type="EC" id="2.7.13.3"/>
    </reaction>
</comment>
<feature type="domain" description="Histidine kinase" evidence="7">
    <location>
        <begin position="321"/>
        <end position="527"/>
    </location>
</feature>
<comment type="caution">
    <text evidence="8">The sequence shown here is derived from an EMBL/GenBank/DDBJ whole genome shotgun (WGS) entry which is preliminary data.</text>
</comment>
<protein>
    <recommendedName>
        <fullName evidence="2">histidine kinase</fullName>
        <ecNumber evidence="2">2.7.13.3</ecNumber>
    </recommendedName>
</protein>
<dbReference type="EC" id="2.7.13.3" evidence="2"/>
<dbReference type="PROSITE" id="PS50109">
    <property type="entry name" value="HIS_KIN"/>
    <property type="match status" value="1"/>
</dbReference>
<dbReference type="RefSeq" id="WP_171434080.1">
    <property type="nucleotide sequence ID" value="NZ_JABFJV010000037.1"/>
</dbReference>
<dbReference type="InterPro" id="IPR005467">
    <property type="entry name" value="His_kinase_dom"/>
</dbReference>
<evidence type="ECO:0000256" key="5">
    <source>
        <dbReference type="ARBA" id="ARBA00022777"/>
    </source>
</evidence>
<dbReference type="InterPro" id="IPR050980">
    <property type="entry name" value="2C_sensor_his_kinase"/>
</dbReference>
<dbReference type="AlphaFoldDB" id="A0A7Y4NRR4"/>
<keyword evidence="3" id="KW-0808">Transferase</keyword>
<proteinExistence type="predicted"/>
<evidence type="ECO:0000259" key="7">
    <source>
        <dbReference type="PROSITE" id="PS50109"/>
    </source>
</evidence>
<dbReference type="InterPro" id="IPR003594">
    <property type="entry name" value="HATPase_dom"/>
</dbReference>
<keyword evidence="9" id="KW-1185">Reference proteome</keyword>
<evidence type="ECO:0000313" key="9">
    <source>
        <dbReference type="Proteomes" id="UP000563426"/>
    </source>
</evidence>
<keyword evidence="6" id="KW-0067">ATP-binding</keyword>
<organism evidence="8 9">
    <name type="scientific">Corallococcus exercitus</name>
    <dbReference type="NCBI Taxonomy" id="2316736"/>
    <lineage>
        <taxon>Bacteria</taxon>
        <taxon>Pseudomonadati</taxon>
        <taxon>Myxococcota</taxon>
        <taxon>Myxococcia</taxon>
        <taxon>Myxococcales</taxon>
        <taxon>Cystobacterineae</taxon>
        <taxon>Myxococcaceae</taxon>
        <taxon>Corallococcus</taxon>
    </lineage>
</organism>
<keyword evidence="4" id="KW-0547">Nucleotide-binding</keyword>
<reference evidence="8 9" key="1">
    <citation type="submission" date="2020-05" db="EMBL/GenBank/DDBJ databases">
        <authorList>
            <person name="Whitworth D."/>
        </authorList>
    </citation>
    <scope>NUCLEOTIDE SEQUENCE [LARGE SCALE GENOMIC DNA]</scope>
    <source>
        <strain evidence="8 9">AB043B</strain>
    </source>
</reference>